<dbReference type="PANTHER" id="PTHR21310">
    <property type="entry name" value="AMINOGLYCOSIDE PHOSPHOTRANSFERASE-RELATED-RELATED"/>
    <property type="match status" value="1"/>
</dbReference>
<dbReference type="AlphaFoldDB" id="A0A163YDW3"/>
<accession>A0A163YDW3</accession>
<dbReference type="Proteomes" id="UP000077342">
    <property type="component" value="Unassembled WGS sequence"/>
</dbReference>
<dbReference type="PANTHER" id="PTHR21310:SF42">
    <property type="entry name" value="BIFUNCTIONAL AAC_APH"/>
    <property type="match status" value="1"/>
</dbReference>
<dbReference type="Pfam" id="PF01636">
    <property type="entry name" value="APH"/>
    <property type="match status" value="1"/>
</dbReference>
<dbReference type="CDD" id="cd05155">
    <property type="entry name" value="APH_ChoK_like_1"/>
    <property type="match status" value="1"/>
</dbReference>
<feature type="domain" description="Aminoglycoside phosphotransferase" evidence="1">
    <location>
        <begin position="40"/>
        <end position="265"/>
    </location>
</feature>
<dbReference type="InterPro" id="IPR051678">
    <property type="entry name" value="AGP_Transferase"/>
</dbReference>
<dbReference type="RefSeq" id="WP_075511896.1">
    <property type="nucleotide sequence ID" value="NZ_CP089224.1"/>
</dbReference>
<reference evidence="3" key="1">
    <citation type="submission" date="2016-04" db="EMBL/GenBank/DDBJ databases">
        <authorList>
            <person name="Strapagiel D."/>
            <person name="Borowka P."/>
            <person name="Marciniak B."/>
            <person name="Bakula Z."/>
            <person name="Van Ingen J."/>
            <person name="Safianowska A."/>
            <person name="Dziadek J."/>
            <person name="Jagielski T."/>
        </authorList>
    </citation>
    <scope>NUCLEOTIDE SEQUENCE [LARGE SCALE GENOMIC DNA]</scope>
    <source>
        <strain evidence="3">1010001458</strain>
    </source>
</reference>
<name>A0A163YDW3_9MYCO</name>
<dbReference type="SUPFAM" id="SSF56112">
    <property type="entry name" value="Protein kinase-like (PK-like)"/>
    <property type="match status" value="1"/>
</dbReference>
<gene>
    <name evidence="2" type="ORF">A4G28_01055</name>
</gene>
<dbReference type="EMBL" id="LWCI01000128">
    <property type="protein sequence ID" value="KZS60351.1"/>
    <property type="molecule type" value="Genomic_DNA"/>
</dbReference>
<sequence length="304" mass="32902">MCSDNTPGFPPDEITARLARRLVDSQFPHWSSLAITPVAHQGVDNRTFRLGDELSIRLPTADWYADQVAKEQHWLPQLAPWLPLPIPQPVAMGGPAFHYPYPWSVYRWLDGATAAEAVTDWGPIGCALGHFLRTLHHIDPGDGPEPGPHNFFRGAPVSVYAEETSTVIDELGGEIDVAGAQAVWAAATGSTRAGEPCWFHGDVAADNLLTQRGRLTAVIDFGLCGIGDPACDTAIAWTHLDTVNRTAFRRTLGVDAATWTRGRGWALWKALISLRSHLEADDPHAAAVARATINGVIAGDDADR</sequence>
<dbReference type="Gene3D" id="3.30.200.20">
    <property type="entry name" value="Phosphorylase Kinase, domain 1"/>
    <property type="match status" value="1"/>
</dbReference>
<dbReference type="InterPro" id="IPR011009">
    <property type="entry name" value="Kinase-like_dom_sf"/>
</dbReference>
<evidence type="ECO:0000313" key="3">
    <source>
        <dbReference type="Proteomes" id="UP000077342"/>
    </source>
</evidence>
<keyword evidence="3" id="KW-1185">Reference proteome</keyword>
<proteinExistence type="predicted"/>
<dbReference type="Gene3D" id="3.90.1200.10">
    <property type="match status" value="1"/>
</dbReference>
<evidence type="ECO:0000259" key="1">
    <source>
        <dbReference type="Pfam" id="PF01636"/>
    </source>
</evidence>
<dbReference type="InterPro" id="IPR002575">
    <property type="entry name" value="Aminoglycoside_PTrfase"/>
</dbReference>
<evidence type="ECO:0000313" key="2">
    <source>
        <dbReference type="EMBL" id="KZS60351.1"/>
    </source>
</evidence>
<organism evidence="2 3">
    <name type="scientific">Mycobacterium ostraviense</name>
    <dbReference type="NCBI Taxonomy" id="2738409"/>
    <lineage>
        <taxon>Bacteria</taxon>
        <taxon>Bacillati</taxon>
        <taxon>Actinomycetota</taxon>
        <taxon>Actinomycetes</taxon>
        <taxon>Mycobacteriales</taxon>
        <taxon>Mycobacteriaceae</taxon>
        <taxon>Mycobacterium</taxon>
    </lineage>
</organism>
<protein>
    <recommendedName>
        <fullName evidence="1">Aminoglycoside phosphotransferase domain-containing protein</fullName>
    </recommendedName>
</protein>
<comment type="caution">
    <text evidence="2">The sequence shown here is derived from an EMBL/GenBank/DDBJ whole genome shotgun (WGS) entry which is preliminary data.</text>
</comment>